<dbReference type="OrthoDB" id="9799612at2"/>
<keyword evidence="3" id="KW-1185">Reference proteome</keyword>
<dbReference type="PRINTS" id="PR00111">
    <property type="entry name" value="ABHYDROLASE"/>
</dbReference>
<dbReference type="Gene3D" id="3.40.50.1820">
    <property type="entry name" value="alpha/beta hydrolase"/>
    <property type="match status" value="1"/>
</dbReference>
<proteinExistence type="predicted"/>
<dbReference type="Pfam" id="PF00561">
    <property type="entry name" value="Abhydrolase_1"/>
    <property type="match status" value="1"/>
</dbReference>
<evidence type="ECO:0000313" key="2">
    <source>
        <dbReference type="EMBL" id="SDE38087.1"/>
    </source>
</evidence>
<dbReference type="SUPFAM" id="SSF53474">
    <property type="entry name" value="alpha/beta-Hydrolases"/>
    <property type="match status" value="1"/>
</dbReference>
<reference evidence="2 3" key="1">
    <citation type="submission" date="2016-10" db="EMBL/GenBank/DDBJ databases">
        <authorList>
            <person name="de Groot N.N."/>
        </authorList>
    </citation>
    <scope>NUCLEOTIDE SEQUENCE [LARGE SCALE GENOMIC DNA]</scope>
    <source>
        <strain evidence="2 3">CGMCC 1.9109</strain>
    </source>
</reference>
<dbReference type="AlphaFoldDB" id="A0A1G7CFH1"/>
<dbReference type="Proteomes" id="UP000183685">
    <property type="component" value="Unassembled WGS sequence"/>
</dbReference>
<gene>
    <name evidence="2" type="ORF">SAMN04488071_2782</name>
</gene>
<dbReference type="RefSeq" id="WP_068306833.1">
    <property type="nucleotide sequence ID" value="NZ_FNAK01000006.1"/>
</dbReference>
<dbReference type="InterPro" id="IPR029058">
    <property type="entry name" value="AB_hydrolase_fold"/>
</dbReference>
<organism evidence="2 3">
    <name type="scientific">Kordiimonas lacus</name>
    <dbReference type="NCBI Taxonomy" id="637679"/>
    <lineage>
        <taxon>Bacteria</taxon>
        <taxon>Pseudomonadati</taxon>
        <taxon>Pseudomonadota</taxon>
        <taxon>Alphaproteobacteria</taxon>
        <taxon>Kordiimonadales</taxon>
        <taxon>Kordiimonadaceae</taxon>
        <taxon>Kordiimonas</taxon>
    </lineage>
</organism>
<accession>A0A1G7CFH1</accession>
<dbReference type="InterPro" id="IPR050266">
    <property type="entry name" value="AB_hydrolase_sf"/>
</dbReference>
<feature type="domain" description="AB hydrolase-1" evidence="1">
    <location>
        <begin position="64"/>
        <end position="303"/>
    </location>
</feature>
<dbReference type="PANTHER" id="PTHR43798">
    <property type="entry name" value="MONOACYLGLYCEROL LIPASE"/>
    <property type="match status" value="1"/>
</dbReference>
<evidence type="ECO:0000313" key="3">
    <source>
        <dbReference type="Proteomes" id="UP000183685"/>
    </source>
</evidence>
<sequence>MMKWLKYLLAALMLGFALVVYISWTPDIPHETLAEKYATGASDFIELPSGARAHFRMQGNAEGPTILLLHGSNASLHTWEGWVDALDEDHFVVTVDLPGHGLTGPTPADDYTYGGMVAFVDEFASALNLQDFILGGNSMGGGVTLAYALAHGEKLQGIVLVDAAGVNPPADTKIPIKRPKAFDLAGRWYSDWILENITPRSFVEEGLMTSIVDHTLINDAMIDRYWELVRHPGNRRATGIRFAWYRDGGRADLDVAQINLPTLILWGEADSLIPMEVGQILAEKIEGAKLVTYPNIGHIPMEEIPAISATAVRSFVADLQD</sequence>
<name>A0A1G7CFH1_9PROT</name>
<evidence type="ECO:0000259" key="1">
    <source>
        <dbReference type="Pfam" id="PF00561"/>
    </source>
</evidence>
<protein>
    <submittedName>
        <fullName evidence="2">Pimeloyl-ACP methyl ester carboxylesterase</fullName>
    </submittedName>
</protein>
<dbReference type="STRING" id="637679.GCA_001550055_03139"/>
<dbReference type="InterPro" id="IPR000073">
    <property type="entry name" value="AB_hydrolase_1"/>
</dbReference>
<dbReference type="EMBL" id="FNAK01000006">
    <property type="protein sequence ID" value="SDE38087.1"/>
    <property type="molecule type" value="Genomic_DNA"/>
</dbReference>